<feature type="region of interest" description="Disordered" evidence="1">
    <location>
        <begin position="107"/>
        <end position="173"/>
    </location>
</feature>
<dbReference type="Proteomes" id="UP001176941">
    <property type="component" value="Chromosome 27"/>
</dbReference>
<evidence type="ECO:0000313" key="3">
    <source>
        <dbReference type="Proteomes" id="UP001176941"/>
    </source>
</evidence>
<name>A0ABN8Z4K5_RANTA</name>
<reference evidence="2" key="1">
    <citation type="submission" date="2023-04" db="EMBL/GenBank/DDBJ databases">
        <authorList>
            <consortium name="ELIXIR-Norway"/>
        </authorList>
    </citation>
    <scope>NUCLEOTIDE SEQUENCE [LARGE SCALE GENOMIC DNA]</scope>
</reference>
<keyword evidence="3" id="KW-1185">Reference proteome</keyword>
<feature type="region of interest" description="Disordered" evidence="1">
    <location>
        <begin position="53"/>
        <end position="93"/>
    </location>
</feature>
<gene>
    <name evidence="2" type="ORF">MRATA1EN1_LOCUS16848</name>
</gene>
<feature type="compositionally biased region" description="Low complexity" evidence="1">
    <location>
        <begin position="132"/>
        <end position="143"/>
    </location>
</feature>
<protein>
    <submittedName>
        <fullName evidence="2">Uncharacterized protein</fullName>
    </submittedName>
</protein>
<evidence type="ECO:0000313" key="2">
    <source>
        <dbReference type="EMBL" id="CAI9167886.1"/>
    </source>
</evidence>
<feature type="compositionally biased region" description="Low complexity" evidence="1">
    <location>
        <begin position="82"/>
        <end position="93"/>
    </location>
</feature>
<organism evidence="2 3">
    <name type="scientific">Rangifer tarandus platyrhynchus</name>
    <name type="common">Svalbard reindeer</name>
    <dbReference type="NCBI Taxonomy" id="3082113"/>
    <lineage>
        <taxon>Eukaryota</taxon>
        <taxon>Metazoa</taxon>
        <taxon>Chordata</taxon>
        <taxon>Craniata</taxon>
        <taxon>Vertebrata</taxon>
        <taxon>Euteleostomi</taxon>
        <taxon>Mammalia</taxon>
        <taxon>Eutheria</taxon>
        <taxon>Laurasiatheria</taxon>
        <taxon>Artiodactyla</taxon>
        <taxon>Ruminantia</taxon>
        <taxon>Pecora</taxon>
        <taxon>Cervidae</taxon>
        <taxon>Odocoileinae</taxon>
        <taxon>Rangifer</taxon>
    </lineage>
</organism>
<accession>A0ABN8Z4K5</accession>
<dbReference type="EMBL" id="OX459963">
    <property type="protein sequence ID" value="CAI9167886.1"/>
    <property type="molecule type" value="Genomic_DNA"/>
</dbReference>
<sequence length="173" mass="18611">MKVLLMKHSLTKRTSYQQLVTLGHVPFGLFCIFQVDRGVRAGGLRRALRVRLRNARSRSPSARGPQAHPPRGAGCSGRQGAPGPRVRLGPGLLRLRGLPDLDAQLQIPKRGDEPFTAPARAPRGQPLDARSLRGPRAALGAALPPQPGPHSLHRSTAGPRVYPDRNPPAKPSP</sequence>
<evidence type="ECO:0000256" key="1">
    <source>
        <dbReference type="SAM" id="MobiDB-lite"/>
    </source>
</evidence>
<proteinExistence type="predicted"/>